<dbReference type="EMBL" id="JBHSMC010000001">
    <property type="protein sequence ID" value="MFC5463767.1"/>
    <property type="molecule type" value="Genomic_DNA"/>
</dbReference>
<keyword evidence="5" id="KW-0653">Protein transport</keyword>
<keyword evidence="3" id="KW-0813">Transport</keyword>
<gene>
    <name evidence="10" type="primary">fliH</name>
    <name evidence="10" type="ORF">ACFPM4_03235</name>
</gene>
<feature type="coiled-coil region" evidence="8">
    <location>
        <begin position="60"/>
        <end position="91"/>
    </location>
</feature>
<evidence type="ECO:0000256" key="4">
    <source>
        <dbReference type="ARBA" id="ARBA00022795"/>
    </source>
</evidence>
<evidence type="ECO:0000259" key="9">
    <source>
        <dbReference type="Pfam" id="PF02108"/>
    </source>
</evidence>
<dbReference type="InterPro" id="IPR051472">
    <property type="entry name" value="T3SS_Stator/FliH"/>
</dbReference>
<evidence type="ECO:0000313" key="11">
    <source>
        <dbReference type="Proteomes" id="UP001596147"/>
    </source>
</evidence>
<evidence type="ECO:0000256" key="2">
    <source>
        <dbReference type="ARBA" id="ARBA00006602"/>
    </source>
</evidence>
<name>A0ABW0LFM6_9BACI</name>
<dbReference type="InterPro" id="IPR022524">
    <property type="entry name" value="FliH_Bacilli"/>
</dbReference>
<keyword evidence="6" id="KW-1006">Bacterial flagellum protein export</keyword>
<dbReference type="PANTHER" id="PTHR34982:SF1">
    <property type="entry name" value="FLAGELLAR ASSEMBLY PROTEIN FLIH"/>
    <property type="match status" value="1"/>
</dbReference>
<evidence type="ECO:0000256" key="3">
    <source>
        <dbReference type="ARBA" id="ARBA00022448"/>
    </source>
</evidence>
<keyword evidence="4" id="KW-1005">Bacterial flagellum biogenesis</keyword>
<dbReference type="NCBIfam" id="TIGR03825">
    <property type="entry name" value="FliH_bacil"/>
    <property type="match status" value="1"/>
</dbReference>
<dbReference type="Pfam" id="PF02108">
    <property type="entry name" value="FliH"/>
    <property type="match status" value="1"/>
</dbReference>
<keyword evidence="10" id="KW-0966">Cell projection</keyword>
<evidence type="ECO:0000313" key="10">
    <source>
        <dbReference type="EMBL" id="MFC5463767.1"/>
    </source>
</evidence>
<keyword evidence="10" id="KW-0282">Flagellum</keyword>
<accession>A0ABW0LFM6</accession>
<organism evidence="10 11">
    <name type="scientific">Lederbergia graminis</name>
    <dbReference type="NCBI Taxonomy" id="735518"/>
    <lineage>
        <taxon>Bacteria</taxon>
        <taxon>Bacillati</taxon>
        <taxon>Bacillota</taxon>
        <taxon>Bacilli</taxon>
        <taxon>Bacillales</taxon>
        <taxon>Bacillaceae</taxon>
        <taxon>Lederbergia</taxon>
    </lineage>
</organism>
<evidence type="ECO:0000256" key="6">
    <source>
        <dbReference type="ARBA" id="ARBA00023225"/>
    </source>
</evidence>
<protein>
    <recommendedName>
        <fullName evidence="7">Flagellar assembly protein FliH</fullName>
    </recommendedName>
</protein>
<evidence type="ECO:0000256" key="5">
    <source>
        <dbReference type="ARBA" id="ARBA00022927"/>
    </source>
</evidence>
<comment type="similarity">
    <text evidence="2">Belongs to the FliH family.</text>
</comment>
<dbReference type="Proteomes" id="UP001596147">
    <property type="component" value="Unassembled WGS sequence"/>
</dbReference>
<keyword evidence="10" id="KW-0969">Cilium</keyword>
<feature type="domain" description="Flagellar assembly protein FliH/Type III secretion system HrpE" evidence="9">
    <location>
        <begin position="116"/>
        <end position="240"/>
    </location>
</feature>
<keyword evidence="8" id="KW-0175">Coiled coil</keyword>
<comment type="function">
    <text evidence="1">Needed for flagellar regrowth and assembly.</text>
</comment>
<keyword evidence="11" id="KW-1185">Reference proteome</keyword>
<dbReference type="InterPro" id="IPR018035">
    <property type="entry name" value="Flagellar_FliH/T3SS_HrpE"/>
</dbReference>
<sequence>MSRLIKRQMTPINPSNSKIIALKNVFIEESVSEDANSNSLLEEERERILQNADIEARQMVQQAQLQVQEMMKQIEKEKADWESEKKILAEKAYAEGFENGKKDGQASGYEEYVDLISHAQQIVESSKTAFVEHVEQAEKSILEIAIAASEKIMRTSLMEDKQKFIPIVTSALKEVREYKEIQIHVHPAQYESLLAEKKELEAVFPHNTQCFIYPNAELEEFTCLIESDKGRIDASLSTQLIELKEALLHLLEGNEA</sequence>
<evidence type="ECO:0000256" key="7">
    <source>
        <dbReference type="NCBIfam" id="TIGR03825"/>
    </source>
</evidence>
<evidence type="ECO:0000256" key="1">
    <source>
        <dbReference type="ARBA" id="ARBA00003041"/>
    </source>
</evidence>
<comment type="caution">
    <text evidence="10">The sequence shown here is derived from an EMBL/GenBank/DDBJ whole genome shotgun (WGS) entry which is preliminary data.</text>
</comment>
<evidence type="ECO:0000256" key="8">
    <source>
        <dbReference type="SAM" id="Coils"/>
    </source>
</evidence>
<reference evidence="11" key="1">
    <citation type="journal article" date="2019" name="Int. J. Syst. Evol. Microbiol.">
        <title>The Global Catalogue of Microorganisms (GCM) 10K type strain sequencing project: providing services to taxonomists for standard genome sequencing and annotation.</title>
        <authorList>
            <consortium name="The Broad Institute Genomics Platform"/>
            <consortium name="The Broad Institute Genome Sequencing Center for Infectious Disease"/>
            <person name="Wu L."/>
            <person name="Ma J."/>
        </authorList>
    </citation>
    <scope>NUCLEOTIDE SEQUENCE [LARGE SCALE GENOMIC DNA]</scope>
    <source>
        <strain evidence="11">CGMCC 1.12237</strain>
    </source>
</reference>
<proteinExistence type="inferred from homology"/>
<dbReference type="PANTHER" id="PTHR34982">
    <property type="entry name" value="YOP PROTEINS TRANSLOCATION PROTEIN L"/>
    <property type="match status" value="1"/>
</dbReference>